<dbReference type="SUPFAM" id="SSF50969">
    <property type="entry name" value="YVTN repeat-like/Quinoprotein amine dehydrogenase"/>
    <property type="match status" value="1"/>
</dbReference>
<evidence type="ECO:0000256" key="1">
    <source>
        <dbReference type="PROSITE-ProRule" id="PRU00024"/>
    </source>
</evidence>
<dbReference type="PROSITE" id="PS50119">
    <property type="entry name" value="ZF_BBOX"/>
    <property type="match status" value="1"/>
</dbReference>
<evidence type="ECO:0000313" key="4">
    <source>
        <dbReference type="EMBL" id="CAC5410284.1"/>
    </source>
</evidence>
<feature type="coiled-coil region" evidence="2">
    <location>
        <begin position="127"/>
        <end position="190"/>
    </location>
</feature>
<name>A0A6J8DSR6_MYTCO</name>
<dbReference type="CDD" id="cd19757">
    <property type="entry name" value="Bbox1"/>
    <property type="match status" value="1"/>
</dbReference>
<dbReference type="EMBL" id="CACVKT020007764">
    <property type="protein sequence ID" value="CAC5410284.1"/>
    <property type="molecule type" value="Genomic_DNA"/>
</dbReference>
<evidence type="ECO:0000313" key="5">
    <source>
        <dbReference type="Proteomes" id="UP000507470"/>
    </source>
</evidence>
<keyword evidence="2" id="KW-0175">Coiled coil</keyword>
<dbReference type="InterPro" id="IPR000315">
    <property type="entry name" value="Znf_B-box"/>
</dbReference>
<dbReference type="PANTHER" id="PTHR25462:SF296">
    <property type="entry name" value="MEIOTIC P26, ISOFORM F"/>
    <property type="match status" value="1"/>
</dbReference>
<dbReference type="Gene3D" id="3.30.160.60">
    <property type="entry name" value="Classic Zinc Finger"/>
    <property type="match status" value="1"/>
</dbReference>
<evidence type="ECO:0000256" key="2">
    <source>
        <dbReference type="SAM" id="Coils"/>
    </source>
</evidence>
<dbReference type="Proteomes" id="UP000507470">
    <property type="component" value="Unassembled WGS sequence"/>
</dbReference>
<keyword evidence="1" id="KW-0479">Metal-binding</keyword>
<sequence>MASTTPVCVVCNVHNITEPSVTWCKECDEGLCLKCQEHHSLSNGTLNHSTVPITEYEKLLRDNLQIVQNCNKHNEDYIIYCKKHESLCCGRCIVESQNDCGDFAKLTDIQNRENNLTSLSERKRHILHEIKQTRETINKHLDEIQDDAINEINAAEEKENMNICHSLMLLQEKGNEIAECQRNITKIKKLDTDLQTFIAMKKLEIEVSNKEERQTSTNSASAELIRSVENVNLKLHSTLDNTEFCKWGCCMLPDGRYAFTETLNNLVRVFKTDRSKDFEVKTKYRAFNIAYISEDKTLAVTSGKNGMCIAIIDLQNKQIKKEIYADSYYHGLAVMDNKLICSAYKKGIQWFNPNDNSTRVIVQDEFPTMFYIATLMIKFTTQITKPTP</sequence>
<dbReference type="InterPro" id="IPR011044">
    <property type="entry name" value="Quino_amine_DH_bsu"/>
</dbReference>
<proteinExistence type="predicted"/>
<dbReference type="GO" id="GO:0061630">
    <property type="term" value="F:ubiquitin protein ligase activity"/>
    <property type="evidence" value="ECO:0007669"/>
    <property type="project" value="TreeGrafter"/>
</dbReference>
<organism evidence="4 5">
    <name type="scientific">Mytilus coruscus</name>
    <name type="common">Sea mussel</name>
    <dbReference type="NCBI Taxonomy" id="42192"/>
    <lineage>
        <taxon>Eukaryota</taxon>
        <taxon>Metazoa</taxon>
        <taxon>Spiralia</taxon>
        <taxon>Lophotrochozoa</taxon>
        <taxon>Mollusca</taxon>
        <taxon>Bivalvia</taxon>
        <taxon>Autobranchia</taxon>
        <taxon>Pteriomorphia</taxon>
        <taxon>Mytilida</taxon>
        <taxon>Mytiloidea</taxon>
        <taxon>Mytilidae</taxon>
        <taxon>Mytilinae</taxon>
        <taxon>Mytilus</taxon>
    </lineage>
</organism>
<dbReference type="GO" id="GO:0008270">
    <property type="term" value="F:zinc ion binding"/>
    <property type="evidence" value="ECO:0007669"/>
    <property type="project" value="UniProtKB-KW"/>
</dbReference>
<keyword evidence="5" id="KW-1185">Reference proteome</keyword>
<dbReference type="PANTHER" id="PTHR25462">
    <property type="entry name" value="BONUS, ISOFORM C-RELATED"/>
    <property type="match status" value="1"/>
</dbReference>
<protein>
    <recommendedName>
        <fullName evidence="3">B box-type domain-containing protein</fullName>
    </recommendedName>
</protein>
<reference evidence="4 5" key="1">
    <citation type="submission" date="2020-06" db="EMBL/GenBank/DDBJ databases">
        <authorList>
            <person name="Li R."/>
            <person name="Bekaert M."/>
        </authorList>
    </citation>
    <scope>NUCLEOTIDE SEQUENCE [LARGE SCALE GENOMIC DNA]</scope>
    <source>
        <strain evidence="5">wild</strain>
    </source>
</reference>
<feature type="domain" description="B box-type" evidence="3">
    <location>
        <begin position="9"/>
        <end position="53"/>
    </location>
</feature>
<gene>
    <name evidence="4" type="ORF">MCOR_43484</name>
</gene>
<dbReference type="AlphaFoldDB" id="A0A6J8DSR6"/>
<accession>A0A6J8DSR6</accession>
<keyword evidence="1" id="KW-0863">Zinc-finger</keyword>
<keyword evidence="1" id="KW-0862">Zinc</keyword>
<dbReference type="InterPro" id="IPR047153">
    <property type="entry name" value="TRIM45/56/19-like"/>
</dbReference>
<evidence type="ECO:0000259" key="3">
    <source>
        <dbReference type="PROSITE" id="PS50119"/>
    </source>
</evidence>